<evidence type="ECO:0000259" key="4">
    <source>
        <dbReference type="Pfam" id="PF08212"/>
    </source>
</evidence>
<dbReference type="AlphaFoldDB" id="A0A1H6RRJ9"/>
<dbReference type="InterPro" id="IPR002446">
    <property type="entry name" value="Lipocalin_bac"/>
</dbReference>
<dbReference type="InterPro" id="IPR022271">
    <property type="entry name" value="Lipocalin_ApoD"/>
</dbReference>
<accession>A0A1H6RRJ9</accession>
<dbReference type="Pfam" id="PF08212">
    <property type="entry name" value="Lipocalin_2"/>
    <property type="match status" value="1"/>
</dbReference>
<dbReference type="EMBL" id="FNXY01000002">
    <property type="protein sequence ID" value="SEI58393.1"/>
    <property type="molecule type" value="Genomic_DNA"/>
</dbReference>
<dbReference type="PIRSF" id="PIRSF036893">
    <property type="entry name" value="Lipocalin_ApoD"/>
    <property type="match status" value="1"/>
</dbReference>
<dbReference type="RefSeq" id="WP_090334023.1">
    <property type="nucleotide sequence ID" value="NZ_FNXY01000002.1"/>
</dbReference>
<sequence>MKWLIPVLFCCLLSSFKLPNATVEKVDLSQYAGTWYSLYSIPSSYDKGSRETTGKYTWNKSGYYDVVTSYKKPGSEEVHAISSKVYQVPGTNNAQMKAQFLWPFKIDYWVIELASDYSYVVVGHPEHKFLFIMSRKKSIDRKLYSDIVARCEARGYDVSKLTCQNHKE</sequence>
<feature type="chain" id="PRO_5013434631" evidence="2">
    <location>
        <begin position="22"/>
        <end position="168"/>
    </location>
</feature>
<dbReference type="PRINTS" id="PR01171">
    <property type="entry name" value="BCTLIPOCALIN"/>
</dbReference>
<dbReference type="GO" id="GO:0006950">
    <property type="term" value="P:response to stress"/>
    <property type="evidence" value="ECO:0007669"/>
    <property type="project" value="UniProtKB-ARBA"/>
</dbReference>
<dbReference type="InterPro" id="IPR000566">
    <property type="entry name" value="Lipocln_cytosolic_FA-bd_dom"/>
</dbReference>
<dbReference type="PANTHER" id="PTHR10612:SF34">
    <property type="entry name" value="APOLIPOPROTEIN D"/>
    <property type="match status" value="1"/>
</dbReference>
<dbReference type="CDD" id="cd19438">
    <property type="entry name" value="lipocalin_Blc-like"/>
    <property type="match status" value="1"/>
</dbReference>
<dbReference type="Proteomes" id="UP000199532">
    <property type="component" value="Unassembled WGS sequence"/>
</dbReference>
<gene>
    <name evidence="5" type="ORF">SAMN04487995_1487</name>
</gene>
<dbReference type="InterPro" id="IPR022272">
    <property type="entry name" value="Lipocalin_CS"/>
</dbReference>
<dbReference type="InterPro" id="IPR047202">
    <property type="entry name" value="Lipocalin_Blc-like_dom"/>
</dbReference>
<feature type="lipid moiety-binding region" description="S-diacylglycerol cysteine" evidence="3">
    <location>
        <position position="11"/>
    </location>
</feature>
<name>A0A1H6RRJ9_9BACT</name>
<evidence type="ECO:0000256" key="1">
    <source>
        <dbReference type="ARBA" id="ARBA00006889"/>
    </source>
</evidence>
<evidence type="ECO:0000313" key="5">
    <source>
        <dbReference type="EMBL" id="SEI58393.1"/>
    </source>
</evidence>
<keyword evidence="3 5" id="KW-0449">Lipoprotein</keyword>
<evidence type="ECO:0000256" key="2">
    <source>
        <dbReference type="PIRNR" id="PIRNR036893"/>
    </source>
</evidence>
<evidence type="ECO:0000313" key="6">
    <source>
        <dbReference type="Proteomes" id="UP000199532"/>
    </source>
</evidence>
<dbReference type="SUPFAM" id="SSF50814">
    <property type="entry name" value="Lipocalins"/>
    <property type="match status" value="1"/>
</dbReference>
<feature type="domain" description="Lipocalin/cytosolic fatty-acid binding" evidence="4">
    <location>
        <begin position="26"/>
        <end position="163"/>
    </location>
</feature>
<feature type="lipid moiety-binding region" description="N-palmitoyl cysteine" evidence="3">
    <location>
        <position position="11"/>
    </location>
</feature>
<feature type="signal peptide" evidence="2">
    <location>
        <begin position="1"/>
        <end position="21"/>
    </location>
</feature>
<comment type="similarity">
    <text evidence="1 2">Belongs to the calycin superfamily. Lipocalin family.</text>
</comment>
<reference evidence="5 6" key="1">
    <citation type="submission" date="2016-10" db="EMBL/GenBank/DDBJ databases">
        <authorList>
            <person name="de Groot N.N."/>
        </authorList>
    </citation>
    <scope>NUCLEOTIDE SEQUENCE [LARGE SCALE GENOMIC DNA]</scope>
    <source>
        <strain evidence="5 6">DSM 19938</strain>
    </source>
</reference>
<keyword evidence="3" id="KW-0564">Palmitate</keyword>
<dbReference type="Gene3D" id="2.40.128.20">
    <property type="match status" value="1"/>
</dbReference>
<dbReference type="InterPro" id="IPR012674">
    <property type="entry name" value="Calycin"/>
</dbReference>
<evidence type="ECO:0000256" key="3">
    <source>
        <dbReference type="PIRSR" id="PIRSR036893-52"/>
    </source>
</evidence>
<proteinExistence type="inferred from homology"/>
<dbReference type="PANTHER" id="PTHR10612">
    <property type="entry name" value="APOLIPOPROTEIN D"/>
    <property type="match status" value="1"/>
</dbReference>
<organism evidence="5 6">
    <name type="scientific">Dyadobacter koreensis</name>
    <dbReference type="NCBI Taxonomy" id="408657"/>
    <lineage>
        <taxon>Bacteria</taxon>
        <taxon>Pseudomonadati</taxon>
        <taxon>Bacteroidota</taxon>
        <taxon>Cytophagia</taxon>
        <taxon>Cytophagales</taxon>
        <taxon>Spirosomataceae</taxon>
        <taxon>Dyadobacter</taxon>
    </lineage>
</organism>
<protein>
    <submittedName>
        <fullName evidence="5">Apolipoprotein D and lipocalin family protein</fullName>
    </submittedName>
</protein>
<dbReference type="STRING" id="408657.SAMN04487995_1487"/>
<dbReference type="OrthoDB" id="594739at2"/>
<keyword evidence="6" id="KW-1185">Reference proteome</keyword>
<keyword evidence="2" id="KW-0732">Signal</keyword>
<dbReference type="PROSITE" id="PS00213">
    <property type="entry name" value="LIPOCALIN"/>
    <property type="match status" value="1"/>
</dbReference>